<sequence>MNKRKRRRPVFIRRRSSLSALLVLSSALFGCDRADGTHESVPAAVMTTPVENVIEETPHGAKDAEPAEATASPFIEQELDQLGSPFTRETVLELNEIVARSLTVIERFDEVRMQSDAATAPVSPGEVYGELSERADRARADLNATATRLRDSDERHNAAILAAMVRFVDGVDREIREEIALTRHLPGRPE</sequence>
<organism evidence="2 3">
    <name type="scientific">Alienimonas chondri</name>
    <dbReference type="NCBI Taxonomy" id="2681879"/>
    <lineage>
        <taxon>Bacteria</taxon>
        <taxon>Pseudomonadati</taxon>
        <taxon>Planctomycetota</taxon>
        <taxon>Planctomycetia</taxon>
        <taxon>Planctomycetales</taxon>
        <taxon>Planctomycetaceae</taxon>
        <taxon>Alienimonas</taxon>
    </lineage>
</organism>
<keyword evidence="1" id="KW-0732">Signal</keyword>
<evidence type="ECO:0000313" key="2">
    <source>
        <dbReference type="EMBL" id="NNJ24291.1"/>
    </source>
</evidence>
<evidence type="ECO:0000313" key="3">
    <source>
        <dbReference type="Proteomes" id="UP000609651"/>
    </source>
</evidence>
<dbReference type="EMBL" id="WTPX01000006">
    <property type="protein sequence ID" value="NNJ24291.1"/>
    <property type="molecule type" value="Genomic_DNA"/>
</dbReference>
<dbReference type="PROSITE" id="PS51257">
    <property type="entry name" value="PROKAR_LIPOPROTEIN"/>
    <property type="match status" value="1"/>
</dbReference>
<comment type="caution">
    <text evidence="2">The sequence shown here is derived from an EMBL/GenBank/DDBJ whole genome shotgun (WGS) entry which is preliminary data.</text>
</comment>
<keyword evidence="3" id="KW-1185">Reference proteome</keyword>
<name>A0ABX1VA28_9PLAN</name>
<protein>
    <submittedName>
        <fullName evidence="2">Uncharacterized protein</fullName>
    </submittedName>
</protein>
<feature type="signal peptide" evidence="1">
    <location>
        <begin position="1"/>
        <end position="30"/>
    </location>
</feature>
<dbReference type="Proteomes" id="UP000609651">
    <property type="component" value="Unassembled WGS sequence"/>
</dbReference>
<reference evidence="2 3" key="1">
    <citation type="journal article" date="2020" name="Syst. Appl. Microbiol.">
        <title>Alienimonas chondri sp. nov., a novel planctomycete isolated from the biofilm of the red alga Chondrus crispus.</title>
        <authorList>
            <person name="Vitorino I."/>
            <person name="Albuquerque L."/>
            <person name="Wiegand S."/>
            <person name="Kallscheuer N."/>
            <person name="da Costa M.S."/>
            <person name="Lobo-da-Cunha A."/>
            <person name="Jogler C."/>
            <person name="Lage O.M."/>
        </authorList>
    </citation>
    <scope>NUCLEOTIDE SEQUENCE [LARGE SCALE GENOMIC DNA]</scope>
    <source>
        <strain evidence="2 3">LzC2</strain>
    </source>
</reference>
<gene>
    <name evidence="2" type="ORF">LzC2_03450</name>
</gene>
<feature type="chain" id="PRO_5045854160" evidence="1">
    <location>
        <begin position="31"/>
        <end position="190"/>
    </location>
</feature>
<accession>A0ABX1VA28</accession>
<evidence type="ECO:0000256" key="1">
    <source>
        <dbReference type="SAM" id="SignalP"/>
    </source>
</evidence>
<proteinExistence type="predicted"/>